<evidence type="ECO:0000313" key="6">
    <source>
        <dbReference type="Proteomes" id="UP000184300"/>
    </source>
</evidence>
<dbReference type="Gene3D" id="3.40.50.12780">
    <property type="entry name" value="N-terminal domain of ligase-like"/>
    <property type="match status" value="1"/>
</dbReference>
<dbReference type="InterPro" id="IPR025110">
    <property type="entry name" value="AMP-bd_C"/>
</dbReference>
<dbReference type="AlphaFoldDB" id="A0A1L9VVJ4"/>
<comment type="similarity">
    <text evidence="2">Belongs to the ATP-dependent AMP-binding enzyme family.</text>
</comment>
<dbReference type="STRING" id="1160497.A0A1L9VVJ4"/>
<evidence type="ECO:0000259" key="4">
    <source>
        <dbReference type="Pfam" id="PF13193"/>
    </source>
</evidence>
<dbReference type="EMBL" id="KV878890">
    <property type="protein sequence ID" value="OJJ87934.1"/>
    <property type="molecule type" value="Genomic_DNA"/>
</dbReference>
<evidence type="ECO:0000256" key="2">
    <source>
        <dbReference type="ARBA" id="ARBA00006432"/>
    </source>
</evidence>
<dbReference type="InterPro" id="IPR042099">
    <property type="entry name" value="ANL_N_sf"/>
</dbReference>
<dbReference type="Pfam" id="PF13193">
    <property type="entry name" value="AMP-binding_C"/>
    <property type="match status" value="1"/>
</dbReference>
<feature type="domain" description="AMP-binding enzyme C-terminal" evidence="4">
    <location>
        <begin position="486"/>
        <end position="568"/>
    </location>
</feature>
<dbReference type="Gene3D" id="3.30.300.30">
    <property type="match status" value="1"/>
</dbReference>
<dbReference type="SUPFAM" id="SSF56801">
    <property type="entry name" value="Acetyl-CoA synthetase-like"/>
    <property type="match status" value="1"/>
</dbReference>
<keyword evidence="6" id="KW-1185">Reference proteome</keyword>
<dbReference type="InterPro" id="IPR045851">
    <property type="entry name" value="AMP-bd_C_sf"/>
</dbReference>
<dbReference type="OrthoDB" id="10253115at2759"/>
<dbReference type="GO" id="GO:0006631">
    <property type="term" value="P:fatty acid metabolic process"/>
    <property type="evidence" value="ECO:0007669"/>
    <property type="project" value="TreeGrafter"/>
</dbReference>
<protein>
    <submittedName>
        <fullName evidence="5">Uncharacterized protein</fullName>
    </submittedName>
</protein>
<dbReference type="InterPro" id="IPR020845">
    <property type="entry name" value="AMP-binding_CS"/>
</dbReference>
<organism evidence="5 6">
    <name type="scientific">Aspergillus glaucus CBS 516.65</name>
    <dbReference type="NCBI Taxonomy" id="1160497"/>
    <lineage>
        <taxon>Eukaryota</taxon>
        <taxon>Fungi</taxon>
        <taxon>Dikarya</taxon>
        <taxon>Ascomycota</taxon>
        <taxon>Pezizomycotina</taxon>
        <taxon>Eurotiomycetes</taxon>
        <taxon>Eurotiomycetidae</taxon>
        <taxon>Eurotiales</taxon>
        <taxon>Aspergillaceae</taxon>
        <taxon>Aspergillus</taxon>
        <taxon>Aspergillus subgen. Aspergillus</taxon>
    </lineage>
</organism>
<accession>A0A1L9VVJ4</accession>
<evidence type="ECO:0000259" key="3">
    <source>
        <dbReference type="Pfam" id="PF00501"/>
    </source>
</evidence>
<name>A0A1L9VVJ4_ASPGL</name>
<dbReference type="PANTHER" id="PTHR43201:SF6">
    <property type="entry name" value="ACYL COA SYNTHETASE (EUROFUNG)"/>
    <property type="match status" value="1"/>
</dbReference>
<reference evidence="6" key="1">
    <citation type="journal article" date="2017" name="Genome Biol.">
        <title>Comparative genomics reveals high biological diversity and specific adaptations in the industrially and medically important fungal genus Aspergillus.</title>
        <authorList>
            <person name="de Vries R.P."/>
            <person name="Riley R."/>
            <person name="Wiebenga A."/>
            <person name="Aguilar-Osorio G."/>
            <person name="Amillis S."/>
            <person name="Uchima C.A."/>
            <person name="Anderluh G."/>
            <person name="Asadollahi M."/>
            <person name="Askin M."/>
            <person name="Barry K."/>
            <person name="Battaglia E."/>
            <person name="Bayram O."/>
            <person name="Benocci T."/>
            <person name="Braus-Stromeyer S.A."/>
            <person name="Caldana C."/>
            <person name="Canovas D."/>
            <person name="Cerqueira G.C."/>
            <person name="Chen F."/>
            <person name="Chen W."/>
            <person name="Choi C."/>
            <person name="Clum A."/>
            <person name="Dos Santos R.A."/>
            <person name="Damasio A.R."/>
            <person name="Diallinas G."/>
            <person name="Emri T."/>
            <person name="Fekete E."/>
            <person name="Flipphi M."/>
            <person name="Freyberg S."/>
            <person name="Gallo A."/>
            <person name="Gournas C."/>
            <person name="Habgood R."/>
            <person name="Hainaut M."/>
            <person name="Harispe M.L."/>
            <person name="Henrissat B."/>
            <person name="Hilden K.S."/>
            <person name="Hope R."/>
            <person name="Hossain A."/>
            <person name="Karabika E."/>
            <person name="Karaffa L."/>
            <person name="Karanyi Z."/>
            <person name="Krasevec N."/>
            <person name="Kuo A."/>
            <person name="Kusch H."/>
            <person name="LaButti K."/>
            <person name="Lagendijk E.L."/>
            <person name="Lapidus A."/>
            <person name="Levasseur A."/>
            <person name="Lindquist E."/>
            <person name="Lipzen A."/>
            <person name="Logrieco A.F."/>
            <person name="MacCabe A."/>
            <person name="Maekelae M.R."/>
            <person name="Malavazi I."/>
            <person name="Melin P."/>
            <person name="Meyer V."/>
            <person name="Mielnichuk N."/>
            <person name="Miskei M."/>
            <person name="Molnar A.P."/>
            <person name="Mule G."/>
            <person name="Ngan C.Y."/>
            <person name="Orejas M."/>
            <person name="Orosz E."/>
            <person name="Ouedraogo J.P."/>
            <person name="Overkamp K.M."/>
            <person name="Park H.-S."/>
            <person name="Perrone G."/>
            <person name="Piumi F."/>
            <person name="Punt P.J."/>
            <person name="Ram A.F."/>
            <person name="Ramon A."/>
            <person name="Rauscher S."/>
            <person name="Record E."/>
            <person name="Riano-Pachon D.M."/>
            <person name="Robert V."/>
            <person name="Roehrig J."/>
            <person name="Ruller R."/>
            <person name="Salamov A."/>
            <person name="Salih N.S."/>
            <person name="Samson R.A."/>
            <person name="Sandor E."/>
            <person name="Sanguinetti M."/>
            <person name="Schuetze T."/>
            <person name="Sepcic K."/>
            <person name="Shelest E."/>
            <person name="Sherlock G."/>
            <person name="Sophianopoulou V."/>
            <person name="Squina F.M."/>
            <person name="Sun H."/>
            <person name="Susca A."/>
            <person name="Todd R.B."/>
            <person name="Tsang A."/>
            <person name="Unkles S.E."/>
            <person name="van de Wiele N."/>
            <person name="van Rossen-Uffink D."/>
            <person name="Oliveira J.V."/>
            <person name="Vesth T.C."/>
            <person name="Visser J."/>
            <person name="Yu J.-H."/>
            <person name="Zhou M."/>
            <person name="Andersen M.R."/>
            <person name="Archer D.B."/>
            <person name="Baker S.E."/>
            <person name="Benoit I."/>
            <person name="Brakhage A.A."/>
            <person name="Braus G.H."/>
            <person name="Fischer R."/>
            <person name="Frisvad J.C."/>
            <person name="Goldman G.H."/>
            <person name="Houbraken J."/>
            <person name="Oakley B."/>
            <person name="Pocsi I."/>
            <person name="Scazzocchio C."/>
            <person name="Seiboth B."/>
            <person name="vanKuyk P.A."/>
            <person name="Wortman J."/>
            <person name="Dyer P.S."/>
            <person name="Grigoriev I.V."/>
        </authorList>
    </citation>
    <scope>NUCLEOTIDE SEQUENCE [LARGE SCALE GENOMIC DNA]</scope>
    <source>
        <strain evidence="6">CBS 516.65</strain>
    </source>
</reference>
<evidence type="ECO:0000313" key="5">
    <source>
        <dbReference type="EMBL" id="OJJ87934.1"/>
    </source>
</evidence>
<dbReference type="FunFam" id="3.40.50.12780:FF:000003">
    <property type="entry name" value="Long-chain-fatty-acid--CoA ligase FadD"/>
    <property type="match status" value="1"/>
</dbReference>
<gene>
    <name evidence="5" type="ORF">ASPGLDRAFT_119291</name>
</gene>
<dbReference type="GeneID" id="34456296"/>
<dbReference type="Pfam" id="PF00501">
    <property type="entry name" value="AMP-binding"/>
    <property type="match status" value="1"/>
</dbReference>
<dbReference type="InterPro" id="IPR000873">
    <property type="entry name" value="AMP-dep_synth/lig_dom"/>
</dbReference>
<dbReference type="Proteomes" id="UP000184300">
    <property type="component" value="Unassembled WGS sequence"/>
</dbReference>
<dbReference type="CDD" id="cd05917">
    <property type="entry name" value="FACL_like_2"/>
    <property type="match status" value="1"/>
</dbReference>
<evidence type="ECO:0000256" key="1">
    <source>
        <dbReference type="ARBA" id="ARBA00004924"/>
    </source>
</evidence>
<feature type="domain" description="AMP-dependent synthetase/ligase" evidence="3">
    <location>
        <begin position="52"/>
        <end position="431"/>
    </location>
</feature>
<comment type="pathway">
    <text evidence="1">Siderophore biosynthesis.</text>
</comment>
<dbReference type="GO" id="GO:0031956">
    <property type="term" value="F:medium-chain fatty acid-CoA ligase activity"/>
    <property type="evidence" value="ECO:0007669"/>
    <property type="project" value="TreeGrafter"/>
</dbReference>
<dbReference type="PROSITE" id="PS00455">
    <property type="entry name" value="AMP_BINDING"/>
    <property type="match status" value="1"/>
</dbReference>
<dbReference type="RefSeq" id="XP_022404617.1">
    <property type="nucleotide sequence ID" value="XM_022540035.1"/>
</dbReference>
<dbReference type="PANTHER" id="PTHR43201">
    <property type="entry name" value="ACYL-COA SYNTHETASE"/>
    <property type="match status" value="1"/>
</dbReference>
<proteinExistence type="inferred from homology"/>
<sequence length="589" mass="64808">MTTNRASVRRLQQTLSHVQPKPAPLQLSIVEGPTQPELLEITLGELLTLQSLKYSDYECLVFPWTGARWTYSDLHDESDRVARGLLAMGIQKGDRIGIMAGNCEQYISLFFGAARVGAILVVLNNTYTSSEVYYALSHTGLDCRLLFMTPQIGRHELFEVLSTLGPHPTRKGSSKALEEIIILRGQYQDFGTYGNLIDRGQSLPVHVLAEREDILQPDDVCNLQFTSGSTGNPKAAMLTHHNLVNNSRFIGDRMDFSPFDILCCPPPLFHCFGLVLGMLAVVTHGSKIIFPGETFDPKAVLHAISDEKCTALHGVPTMFEAILSVPKPQKFDCSNLRTGIIAGAPVPRPLMKRLFGELNMTEYTSSYGLTEASPTCFNALTTDTIETRLLTVGKVMPHAKAKIIDAKGNIVPVGQRGELCMTGYQLTKGYWNNPEKTNETLTTDENGVTWLKTGDEALFTPEGYCSITGRFKDIIIRGGENIYPLEIEERLAAHSAIEVASVIGVPHQKYGEVVGAFILVAAGQPRPSDEELRAWTRETLGRHKAPQHVFVFGEEGVDRTIPVTGSGKVRKVELRKMAGGVLERRAGQA</sequence>
<dbReference type="VEuPathDB" id="FungiDB:ASPGLDRAFT_119291"/>